<keyword evidence="1" id="KW-0134">Cell wall</keyword>
<accession>A0ABV1HWA9</accession>
<evidence type="ECO:0000259" key="7">
    <source>
        <dbReference type="Pfam" id="PF00746"/>
    </source>
</evidence>
<dbReference type="Pfam" id="PF17802">
    <property type="entry name" value="SpaA"/>
    <property type="match status" value="1"/>
</dbReference>
<keyword evidence="5" id="KW-0812">Transmembrane</keyword>
<feature type="chain" id="PRO_5045453523" evidence="6">
    <location>
        <begin position="28"/>
        <end position="496"/>
    </location>
</feature>
<protein>
    <submittedName>
        <fullName evidence="9">SpaH/EbpB family LPXTG-anchored major pilin</fullName>
    </submittedName>
</protein>
<dbReference type="EMBL" id="JBBMFI010000084">
    <property type="protein sequence ID" value="MEQ2566616.1"/>
    <property type="molecule type" value="Genomic_DNA"/>
</dbReference>
<dbReference type="InterPro" id="IPR041033">
    <property type="entry name" value="SpaA_PFL_dom_1"/>
</dbReference>
<evidence type="ECO:0000256" key="2">
    <source>
        <dbReference type="ARBA" id="ARBA00022525"/>
    </source>
</evidence>
<dbReference type="RefSeq" id="WP_211148409.1">
    <property type="nucleotide sequence ID" value="NZ_JBBMEY010000012.1"/>
</dbReference>
<evidence type="ECO:0000256" key="5">
    <source>
        <dbReference type="SAM" id="Phobius"/>
    </source>
</evidence>
<keyword evidence="10" id="KW-1185">Reference proteome</keyword>
<dbReference type="NCBIfam" id="TIGR01167">
    <property type="entry name" value="LPXTG_anchor"/>
    <property type="match status" value="1"/>
</dbReference>
<evidence type="ECO:0000256" key="3">
    <source>
        <dbReference type="ARBA" id="ARBA00022729"/>
    </source>
</evidence>
<feature type="domain" description="SpaA-like prealbumin fold" evidence="8">
    <location>
        <begin position="340"/>
        <end position="426"/>
    </location>
</feature>
<name>A0ABV1HWA9_9FIRM</name>
<keyword evidence="2" id="KW-0964">Secreted</keyword>
<evidence type="ECO:0000256" key="4">
    <source>
        <dbReference type="ARBA" id="ARBA00023088"/>
    </source>
</evidence>
<proteinExistence type="predicted"/>
<dbReference type="Gene3D" id="2.60.40.740">
    <property type="match status" value="1"/>
</dbReference>
<feature type="domain" description="Gram-positive cocci surface proteins LPxTG" evidence="7">
    <location>
        <begin position="451"/>
        <end position="492"/>
    </location>
</feature>
<sequence length="496" mass="54265">MKVKKLFALLMVVIVATLSFTVTSASASSLLDDTKKVNINVECGKKGYTYEAFLVATLDSTTSPSYETSYTSLVPEIKNAIKKGDTKAALTKLDELDTLPDTVKAYGGKFETSKATEYTFSELPQGIYYIKATKYPADVTAVQNSILALPYYGESGWTYDYKKVDLAEKVVQSPPTTHKIITNSTKDNENYTDVSLGDTVNFKITNTTTGSKQIRLTTYTVHDLMSKGLTLDTKSFSVYLADANGTKIEDISSNDYKVNVNAEEGKDTNFTVALTSAYLKNDNFYNDGVAQVVVEYSAKLNKYSVKGIAGNPNEDVKLEYGNKSTIDSVPGNKVYVYTYSLNVQKLDEEGNNLAGAEFALYSTEEDANNNKNVIASGVSDDNGKVVFSNSNKEEIALQSGNYFVKETKAPQDYNVYGKVIPIEIKVEYQDTFANDTYVANCPKDGYATCTVTDSKVTMPQTGGHVGYIYLAGAVLIILGGSVLFISKRKKAKVNNK</sequence>
<feature type="transmembrane region" description="Helical" evidence="5">
    <location>
        <begin position="467"/>
        <end position="486"/>
    </location>
</feature>
<evidence type="ECO:0000313" key="9">
    <source>
        <dbReference type="EMBL" id="MEQ2566616.1"/>
    </source>
</evidence>
<dbReference type="InterPro" id="IPR048052">
    <property type="entry name" value="FM1-like"/>
</dbReference>
<evidence type="ECO:0000259" key="8">
    <source>
        <dbReference type="Pfam" id="PF17802"/>
    </source>
</evidence>
<keyword evidence="5" id="KW-1133">Transmembrane helix</keyword>
<dbReference type="Gene3D" id="2.60.40.10">
    <property type="entry name" value="Immunoglobulins"/>
    <property type="match status" value="2"/>
</dbReference>
<keyword evidence="4" id="KW-0572">Peptidoglycan-anchor</keyword>
<organism evidence="9 10">
    <name type="scientific">Ruminococcoides intestinihominis</name>
    <dbReference type="NCBI Taxonomy" id="3133161"/>
    <lineage>
        <taxon>Bacteria</taxon>
        <taxon>Bacillati</taxon>
        <taxon>Bacillota</taxon>
        <taxon>Clostridia</taxon>
        <taxon>Eubacteriales</taxon>
        <taxon>Oscillospiraceae</taxon>
        <taxon>Ruminococcoides</taxon>
    </lineage>
</organism>
<reference evidence="9 10" key="1">
    <citation type="submission" date="2024-03" db="EMBL/GenBank/DDBJ databases">
        <title>Human intestinal bacterial collection.</title>
        <authorList>
            <person name="Pauvert C."/>
            <person name="Hitch T.C.A."/>
            <person name="Clavel T."/>
        </authorList>
    </citation>
    <scope>NUCLEOTIDE SEQUENCE [LARGE SCALE GENOMIC DNA]</scope>
    <source>
        <strain evidence="9 10">CLA-AP-H18</strain>
    </source>
</reference>
<dbReference type="Proteomes" id="UP001478133">
    <property type="component" value="Unassembled WGS sequence"/>
</dbReference>
<keyword evidence="3 6" id="KW-0732">Signal</keyword>
<evidence type="ECO:0000256" key="6">
    <source>
        <dbReference type="SAM" id="SignalP"/>
    </source>
</evidence>
<evidence type="ECO:0000313" key="10">
    <source>
        <dbReference type="Proteomes" id="UP001478133"/>
    </source>
</evidence>
<keyword evidence="5" id="KW-0472">Membrane</keyword>
<gene>
    <name evidence="9" type="ORF">ABFO16_10320</name>
</gene>
<comment type="caution">
    <text evidence="9">The sequence shown here is derived from an EMBL/GenBank/DDBJ whole genome shotgun (WGS) entry which is preliminary data.</text>
</comment>
<evidence type="ECO:0000256" key="1">
    <source>
        <dbReference type="ARBA" id="ARBA00022512"/>
    </source>
</evidence>
<dbReference type="NCBIfam" id="NF033902">
    <property type="entry name" value="iso_D2_wall_anc"/>
    <property type="match status" value="1"/>
</dbReference>
<dbReference type="InterPro" id="IPR013783">
    <property type="entry name" value="Ig-like_fold"/>
</dbReference>
<dbReference type="Pfam" id="PF00746">
    <property type="entry name" value="Gram_pos_anchor"/>
    <property type="match status" value="1"/>
</dbReference>
<dbReference type="InterPro" id="IPR019931">
    <property type="entry name" value="LPXTG_anchor"/>
</dbReference>
<feature type="signal peptide" evidence="6">
    <location>
        <begin position="1"/>
        <end position="27"/>
    </location>
</feature>